<comment type="similarity">
    <text evidence="1 6 7">Belongs to the DNA mismatch repair MutS family.</text>
</comment>
<dbReference type="GO" id="GO:0032301">
    <property type="term" value="C:MutSalpha complex"/>
    <property type="evidence" value="ECO:0007669"/>
    <property type="project" value="TreeGrafter"/>
</dbReference>
<dbReference type="SUPFAM" id="SSF55271">
    <property type="entry name" value="DNA repair protein MutS, domain I"/>
    <property type="match status" value="1"/>
</dbReference>
<proteinExistence type="inferred from homology"/>
<dbReference type="Gene3D" id="3.40.1170.10">
    <property type="entry name" value="DNA repair protein MutS, domain I"/>
    <property type="match status" value="1"/>
</dbReference>
<reference evidence="11" key="1">
    <citation type="submission" date="2025-08" db="UniProtKB">
        <authorList>
            <consortium name="RefSeq"/>
        </authorList>
    </citation>
    <scope>IDENTIFICATION</scope>
    <source>
        <tissue evidence="11">Gonads</tissue>
    </source>
</reference>
<dbReference type="Gene3D" id="1.10.1420.10">
    <property type="match status" value="2"/>
</dbReference>
<evidence type="ECO:0000313" key="11">
    <source>
        <dbReference type="RefSeq" id="XP_030752562.1"/>
    </source>
</evidence>
<dbReference type="Pfam" id="PF05190">
    <property type="entry name" value="MutS_IV"/>
    <property type="match status" value="1"/>
</dbReference>
<evidence type="ECO:0000259" key="9">
    <source>
        <dbReference type="PROSITE" id="PS00486"/>
    </source>
</evidence>
<accession>A0A6J2XMI5</accession>
<evidence type="ECO:0000256" key="5">
    <source>
        <dbReference type="ARBA" id="ARBA00023125"/>
    </source>
</evidence>
<dbReference type="InterPro" id="IPR007861">
    <property type="entry name" value="DNA_mismatch_repair_MutS_clamp"/>
</dbReference>
<keyword evidence="3 6" id="KW-0227">DNA damage</keyword>
<dbReference type="PIRSF" id="PIRSF037677">
    <property type="entry name" value="DNA_mis_repair_Msh6"/>
    <property type="match status" value="1"/>
</dbReference>
<dbReference type="InterPro" id="IPR036678">
    <property type="entry name" value="MutS_con_dom_sf"/>
</dbReference>
<keyword evidence="6 7" id="KW-0234">DNA repair</keyword>
<dbReference type="InterPro" id="IPR036187">
    <property type="entry name" value="DNA_mismatch_repair_MutS_sf"/>
</dbReference>
<dbReference type="Gene3D" id="3.40.50.300">
    <property type="entry name" value="P-loop containing nucleotide triphosphate hydrolases"/>
    <property type="match status" value="1"/>
</dbReference>
<dbReference type="Pfam" id="PF05188">
    <property type="entry name" value="MutS_II"/>
    <property type="match status" value="1"/>
</dbReference>
<feature type="compositionally biased region" description="Polar residues" evidence="8">
    <location>
        <begin position="1"/>
        <end position="16"/>
    </location>
</feature>
<feature type="compositionally biased region" description="Basic and acidic residues" evidence="8">
    <location>
        <begin position="145"/>
        <end position="165"/>
    </location>
</feature>
<dbReference type="PANTHER" id="PTHR11361">
    <property type="entry name" value="DNA MISMATCH REPAIR PROTEIN MUTS FAMILY MEMBER"/>
    <property type="match status" value="1"/>
</dbReference>
<keyword evidence="5 6" id="KW-0238">DNA-binding</keyword>
<protein>
    <recommendedName>
        <fullName evidence="6">DNA mismatch repair protein</fullName>
    </recommendedName>
</protein>
<dbReference type="KEGG" id="soy:115879733"/>
<dbReference type="AlphaFoldDB" id="A0A6J2XMI5"/>
<evidence type="ECO:0000313" key="10">
    <source>
        <dbReference type="Proteomes" id="UP000504635"/>
    </source>
</evidence>
<dbReference type="Pfam" id="PF05192">
    <property type="entry name" value="MutS_III"/>
    <property type="match status" value="1"/>
</dbReference>
<evidence type="ECO:0000256" key="6">
    <source>
        <dbReference type="PIRNR" id="PIRNR037677"/>
    </source>
</evidence>
<evidence type="ECO:0000256" key="4">
    <source>
        <dbReference type="ARBA" id="ARBA00022840"/>
    </source>
</evidence>
<dbReference type="InterPro" id="IPR007860">
    <property type="entry name" value="DNA_mmatch_repair_MutS_con_dom"/>
</dbReference>
<evidence type="ECO:0000256" key="7">
    <source>
        <dbReference type="RuleBase" id="RU003756"/>
    </source>
</evidence>
<feature type="region of interest" description="Disordered" evidence="8">
    <location>
        <begin position="145"/>
        <end position="170"/>
    </location>
</feature>
<dbReference type="Pfam" id="PF00488">
    <property type="entry name" value="MutS_V"/>
    <property type="match status" value="1"/>
</dbReference>
<dbReference type="RefSeq" id="XP_030752562.1">
    <property type="nucleotide sequence ID" value="XM_030896702.1"/>
</dbReference>
<dbReference type="FunCoup" id="A0A6J2XMI5">
    <property type="interactions" value="1990"/>
</dbReference>
<dbReference type="InterPro" id="IPR045076">
    <property type="entry name" value="MutS"/>
</dbReference>
<dbReference type="Pfam" id="PF01624">
    <property type="entry name" value="MutS_I"/>
    <property type="match status" value="1"/>
</dbReference>
<comment type="function">
    <text evidence="6 7">Component of the post-replicative DNA mismatch repair system (MMR).</text>
</comment>
<dbReference type="InterPro" id="IPR007695">
    <property type="entry name" value="DNA_mismatch_repair_MutS-lik_N"/>
</dbReference>
<dbReference type="SUPFAM" id="SSF48334">
    <property type="entry name" value="DNA repair protein MutS, domain III"/>
    <property type="match status" value="1"/>
</dbReference>
<dbReference type="InterPro" id="IPR007696">
    <property type="entry name" value="DNA_mismatch_repair_MutS_core"/>
</dbReference>
<dbReference type="InParanoid" id="A0A6J2XMI5"/>
<dbReference type="PANTHER" id="PTHR11361:SF148">
    <property type="entry name" value="DNA MISMATCH REPAIR PROTEIN MSH6"/>
    <property type="match status" value="1"/>
</dbReference>
<feature type="compositionally biased region" description="Polar residues" evidence="8">
    <location>
        <begin position="29"/>
        <end position="42"/>
    </location>
</feature>
<dbReference type="GO" id="GO:0140664">
    <property type="term" value="F:ATP-dependent DNA damage sensor activity"/>
    <property type="evidence" value="ECO:0007669"/>
    <property type="project" value="InterPro"/>
</dbReference>
<dbReference type="InterPro" id="IPR027417">
    <property type="entry name" value="P-loop_NTPase"/>
</dbReference>
<feature type="region of interest" description="Disordered" evidence="8">
    <location>
        <begin position="1"/>
        <end position="132"/>
    </location>
</feature>
<keyword evidence="2 6" id="KW-0547">Nucleotide-binding</keyword>
<dbReference type="InterPro" id="IPR016151">
    <property type="entry name" value="DNA_mismatch_repair_MutS_N"/>
</dbReference>
<feature type="compositionally biased region" description="Basic and acidic residues" evidence="8">
    <location>
        <begin position="43"/>
        <end position="53"/>
    </location>
</feature>
<name>A0A6J2XMI5_SITOR</name>
<sequence>MSKRVSQTNTLFNYFSSPKGKLTPKKTGETSNTPSKTVNTPLENKENIKKEVRDEESDEEIRCKKKRSRVALIDSESESENDTPVKRKSSAPHSRPSKKQKIASDESQSEDSDSEKSLNESKSEISSSSQQSLINSFGFKKKEENGEVRKSVDVKKPEKKKEKIVENNTDSSWPHEKLEFLKPEKIRDAEKRKPSHPEYDPRTLYVPPDFLNQVTPGMRQWWMLKSQHMDCILFFKMGKFYELYHMDAVIGVQVLGISYMKGETAHSGFPEKAYGKMATTLVDRGYKVARVEQTETPEMMTERCKQQKKTTKFDKVVTRELCQISSRASCVYGPQMPEAKSNMGCYLYGIAAKVSSDGTSRFGVTFVETSIGKFYMSEFDDDKFCSKLLTIFSEYPPGLILTEKTSNYGYFKSILSSIMKDVMQETLAPKTQFYAASKTLETLYSHAYFKDKNGKFVWPHAFNDVAEECNPKQEYELALKSLGGVHWFLKNSQLDIQVFSMNQFELYNPIVLKDAGQNEAIYKRDHMVVDSATIKHLHLLGGAGSLERKLDFCKTAFGKRMLPLWICRPSCNINEIKCRQGAISEIFGNAQIFKATQDILSKLPDLERQVAKIHVYGNKVYSTNHPDSRAILYEGKFYSKTKIMDFIKTLRGFELSQQIVSIYEDCESSLLRNLTQYEPKGIFPDLTDTLKFFKGAFNHEQAEKDGSIIPKSGVDSDYDRVQLDIEEINKELQKYLKEQSKYFGCEVTYFGTDKKRYQLVIPENKARKADDSYYLEGQKKGAKPVKRFTTDTTKELLQKMMKAEAERNKIIRDLNRRIFEKFSQKSEEWQQVIHCLTVLDLLCSLAQYARKYSGDICKPDVQEFSKNPFISIANGKLPNAPYIDNFVPNDTSLGGQDAAPLLILTGPNMGGKSTLMRQVSIICIMAQMGSFVPASKCSLSLIDRIFTRLGACDDIIRGQSTFFVELSEASMILKHATKQSLLIVDELGRGTSTHDGNAIATAYVRKLVEMKCRTIFSTHYHSLVDHFVDDKNVHLGHMACMVENDDDPSEESVILLYKLAEGRCPKSYGFNAAKLAGVKAEVVARARTIAKEIEDEDLYRRTFTTIFSRKSDPEYVKQLLKNLKI</sequence>
<dbReference type="GO" id="GO:0006298">
    <property type="term" value="P:mismatch repair"/>
    <property type="evidence" value="ECO:0007669"/>
    <property type="project" value="InterPro"/>
</dbReference>
<dbReference type="CTD" id="2956"/>
<dbReference type="GO" id="GO:0030983">
    <property type="term" value="F:mismatched DNA binding"/>
    <property type="evidence" value="ECO:0007669"/>
    <property type="project" value="UniProtKB-UniRule"/>
</dbReference>
<dbReference type="GO" id="GO:0005524">
    <property type="term" value="F:ATP binding"/>
    <property type="evidence" value="ECO:0007669"/>
    <property type="project" value="UniProtKB-UniRule"/>
</dbReference>
<feature type="domain" description="DNA mismatch repair proteins mutS family" evidence="9">
    <location>
        <begin position="980"/>
        <end position="996"/>
    </location>
</feature>
<dbReference type="InterPro" id="IPR000432">
    <property type="entry name" value="DNA_mismatch_repair_MutS_C"/>
</dbReference>
<dbReference type="FunFam" id="3.40.1170.10:FF:000002">
    <property type="entry name" value="DNA mismatch repair protein"/>
    <property type="match status" value="1"/>
</dbReference>
<organism evidence="10 11">
    <name type="scientific">Sitophilus oryzae</name>
    <name type="common">Rice weevil</name>
    <name type="synonym">Curculio oryzae</name>
    <dbReference type="NCBI Taxonomy" id="7048"/>
    <lineage>
        <taxon>Eukaryota</taxon>
        <taxon>Metazoa</taxon>
        <taxon>Ecdysozoa</taxon>
        <taxon>Arthropoda</taxon>
        <taxon>Hexapoda</taxon>
        <taxon>Insecta</taxon>
        <taxon>Pterygota</taxon>
        <taxon>Neoptera</taxon>
        <taxon>Endopterygota</taxon>
        <taxon>Coleoptera</taxon>
        <taxon>Polyphaga</taxon>
        <taxon>Cucujiformia</taxon>
        <taxon>Curculionidae</taxon>
        <taxon>Dryophthorinae</taxon>
        <taxon>Sitophilus</taxon>
    </lineage>
</organism>
<keyword evidence="4 6" id="KW-0067">ATP-binding</keyword>
<feature type="compositionally biased region" description="Basic and acidic residues" evidence="8">
    <location>
        <begin position="114"/>
        <end position="123"/>
    </location>
</feature>
<dbReference type="SMART" id="SM00533">
    <property type="entry name" value="MUTSd"/>
    <property type="match status" value="1"/>
</dbReference>
<gene>
    <name evidence="11" type="primary">LOC115879733</name>
</gene>
<dbReference type="Proteomes" id="UP000504635">
    <property type="component" value="Unplaced"/>
</dbReference>
<dbReference type="SUPFAM" id="SSF52540">
    <property type="entry name" value="P-loop containing nucleoside triphosphate hydrolases"/>
    <property type="match status" value="1"/>
</dbReference>
<evidence type="ECO:0000256" key="8">
    <source>
        <dbReference type="SAM" id="MobiDB-lite"/>
    </source>
</evidence>
<keyword evidence="10" id="KW-1185">Reference proteome</keyword>
<evidence type="ECO:0000256" key="1">
    <source>
        <dbReference type="ARBA" id="ARBA00006271"/>
    </source>
</evidence>
<dbReference type="Gene3D" id="3.30.420.110">
    <property type="entry name" value="MutS, connector domain"/>
    <property type="match status" value="1"/>
</dbReference>
<dbReference type="OrthoDB" id="121051at2759"/>
<evidence type="ECO:0000256" key="3">
    <source>
        <dbReference type="ARBA" id="ARBA00022763"/>
    </source>
</evidence>
<dbReference type="SMART" id="SM00534">
    <property type="entry name" value="MUTSac"/>
    <property type="match status" value="1"/>
</dbReference>
<dbReference type="PROSITE" id="PS00486">
    <property type="entry name" value="DNA_MISMATCH_REPAIR_2"/>
    <property type="match status" value="1"/>
</dbReference>
<feature type="compositionally biased region" description="Basic residues" evidence="8">
    <location>
        <begin position="86"/>
        <end position="101"/>
    </location>
</feature>
<evidence type="ECO:0000256" key="2">
    <source>
        <dbReference type="ARBA" id="ARBA00022741"/>
    </source>
</evidence>
<dbReference type="InterPro" id="IPR017261">
    <property type="entry name" value="DNA_mismatch_repair_MutS/MSH"/>
</dbReference>
<dbReference type="FunFam" id="1.10.1420.10:FF:000005">
    <property type="entry name" value="DNA mismatch repair protein"/>
    <property type="match status" value="1"/>
</dbReference>
<dbReference type="GeneID" id="115879733"/>